<keyword evidence="2" id="KW-1185">Reference proteome</keyword>
<dbReference type="AlphaFoldDB" id="A0A9N9USE1"/>
<dbReference type="EMBL" id="CABFNO020001546">
    <property type="protein sequence ID" value="CAG9997512.1"/>
    <property type="molecule type" value="Genomic_DNA"/>
</dbReference>
<name>A0A9N9USE1_9HYPO</name>
<gene>
    <name evidence="1" type="ORF">CBYS24578_00003158</name>
</gene>
<reference evidence="2" key="1">
    <citation type="submission" date="2019-06" db="EMBL/GenBank/DDBJ databases">
        <authorList>
            <person name="Broberg M."/>
        </authorList>
    </citation>
    <scope>NUCLEOTIDE SEQUENCE [LARGE SCALE GENOMIC DNA]</scope>
</reference>
<comment type="caution">
    <text evidence="1">The sequence shown here is derived from an EMBL/GenBank/DDBJ whole genome shotgun (WGS) entry which is preliminary data.</text>
</comment>
<proteinExistence type="predicted"/>
<organism evidence="1 2">
    <name type="scientific">Clonostachys byssicola</name>
    <dbReference type="NCBI Taxonomy" id="160290"/>
    <lineage>
        <taxon>Eukaryota</taxon>
        <taxon>Fungi</taxon>
        <taxon>Dikarya</taxon>
        <taxon>Ascomycota</taxon>
        <taxon>Pezizomycotina</taxon>
        <taxon>Sordariomycetes</taxon>
        <taxon>Hypocreomycetidae</taxon>
        <taxon>Hypocreales</taxon>
        <taxon>Bionectriaceae</taxon>
        <taxon>Clonostachys</taxon>
    </lineage>
</organism>
<reference evidence="1 2" key="2">
    <citation type="submission" date="2021-10" db="EMBL/GenBank/DDBJ databases">
        <authorList>
            <person name="Piombo E."/>
        </authorList>
    </citation>
    <scope>NUCLEOTIDE SEQUENCE [LARGE SCALE GENOMIC DNA]</scope>
</reference>
<sequence length="97" mass="10924">VRRLGVGGELARYLFKVLVRVGRTTAPHHLHAHDGTGCRFDDDKRAPLDVTGLCRPPHSGLVRGPPYPLGFQRRIARWKSGERLKKRAISEEAECKE</sequence>
<dbReference type="OrthoDB" id="10280959at2759"/>
<accession>A0A9N9USE1</accession>
<dbReference type="Proteomes" id="UP000754883">
    <property type="component" value="Unassembled WGS sequence"/>
</dbReference>
<evidence type="ECO:0000313" key="1">
    <source>
        <dbReference type="EMBL" id="CAG9997512.1"/>
    </source>
</evidence>
<evidence type="ECO:0000313" key="2">
    <source>
        <dbReference type="Proteomes" id="UP000754883"/>
    </source>
</evidence>
<feature type="non-terminal residue" evidence="1">
    <location>
        <position position="97"/>
    </location>
</feature>
<protein>
    <submittedName>
        <fullName evidence="1">Uncharacterized protein</fullName>
    </submittedName>
</protein>